<feature type="domain" description="Methyltransferase" evidence="1">
    <location>
        <begin position="41"/>
        <end position="134"/>
    </location>
</feature>
<reference evidence="2" key="1">
    <citation type="submission" date="2022-06" db="EMBL/GenBank/DDBJ databases">
        <title>Genome sequencing of Brevibacillus sp. BB3-R1.</title>
        <authorList>
            <person name="Heo J."/>
            <person name="Lee D."/>
            <person name="Won M."/>
            <person name="Han B.-H."/>
            <person name="Hong S.-B."/>
            <person name="Kwon S.-W."/>
        </authorList>
    </citation>
    <scope>NUCLEOTIDE SEQUENCE</scope>
    <source>
        <strain evidence="2">BB3-R1</strain>
    </source>
</reference>
<dbReference type="InterPro" id="IPR029063">
    <property type="entry name" value="SAM-dependent_MTases_sf"/>
</dbReference>
<dbReference type="RefSeq" id="WP_251870636.1">
    <property type="nucleotide sequence ID" value="NZ_CP098755.1"/>
</dbReference>
<dbReference type="InterPro" id="IPR041698">
    <property type="entry name" value="Methyltransf_25"/>
</dbReference>
<dbReference type="Proteomes" id="UP001056500">
    <property type="component" value="Chromosome"/>
</dbReference>
<proteinExistence type="predicted"/>
<dbReference type="Pfam" id="PF13649">
    <property type="entry name" value="Methyltransf_25"/>
    <property type="match status" value="1"/>
</dbReference>
<name>A0ABY4W8P9_9BACL</name>
<dbReference type="CDD" id="cd02440">
    <property type="entry name" value="AdoMet_MTases"/>
    <property type="match status" value="1"/>
</dbReference>
<dbReference type="Gene3D" id="3.40.50.150">
    <property type="entry name" value="Vaccinia Virus protein VP39"/>
    <property type="match status" value="1"/>
</dbReference>
<evidence type="ECO:0000313" key="2">
    <source>
        <dbReference type="EMBL" id="USG63555.1"/>
    </source>
</evidence>
<dbReference type="GO" id="GO:0032259">
    <property type="term" value="P:methylation"/>
    <property type="evidence" value="ECO:0007669"/>
    <property type="project" value="UniProtKB-KW"/>
</dbReference>
<sequence length="220" mass="25088">MNKADRIKKYSRQAAMYERNRKAHSLGQWRSRLVQSARGRVLEAAVGAGANFPFYPKEMVDEVVAVDFSPEMLRKAKEAAKEYGIPTTFMESDMDHLSFPPDSFDTIVSTLSLCSYEDPLTVLHQFNHWCRSGGNILLMEHGLSSNRLLAIAQQSLDPLILRIEGCHHNRDIMNIVDRSDLRLKTAEHYWAGCIHLIWAEPNKKDQTDPSTLSENPNIFQ</sequence>
<dbReference type="PANTHER" id="PTHR45036">
    <property type="entry name" value="METHYLTRANSFERASE LIKE 7B"/>
    <property type="match status" value="1"/>
</dbReference>
<dbReference type="EMBL" id="CP098755">
    <property type="protein sequence ID" value="USG63555.1"/>
    <property type="molecule type" value="Genomic_DNA"/>
</dbReference>
<organism evidence="2 3">
    <name type="scientific">Brevibacillus ruminantium</name>
    <dbReference type="NCBI Taxonomy" id="2950604"/>
    <lineage>
        <taxon>Bacteria</taxon>
        <taxon>Bacillati</taxon>
        <taxon>Bacillota</taxon>
        <taxon>Bacilli</taxon>
        <taxon>Bacillales</taxon>
        <taxon>Paenibacillaceae</taxon>
        <taxon>Brevibacillus</taxon>
    </lineage>
</organism>
<keyword evidence="3" id="KW-1185">Reference proteome</keyword>
<gene>
    <name evidence="2" type="ORF">NDK47_15365</name>
</gene>
<keyword evidence="2" id="KW-0489">Methyltransferase</keyword>
<accession>A0ABY4W8P9</accession>
<keyword evidence="2" id="KW-0808">Transferase</keyword>
<dbReference type="InterPro" id="IPR052356">
    <property type="entry name" value="Thiol_S-MT"/>
</dbReference>
<evidence type="ECO:0000313" key="3">
    <source>
        <dbReference type="Proteomes" id="UP001056500"/>
    </source>
</evidence>
<dbReference type="SUPFAM" id="SSF53335">
    <property type="entry name" value="S-adenosyl-L-methionine-dependent methyltransferases"/>
    <property type="match status" value="1"/>
</dbReference>
<protein>
    <submittedName>
        <fullName evidence="2">Class I SAM-dependent methyltransferase</fullName>
    </submittedName>
</protein>
<dbReference type="PANTHER" id="PTHR45036:SF1">
    <property type="entry name" value="METHYLTRANSFERASE LIKE 7A"/>
    <property type="match status" value="1"/>
</dbReference>
<dbReference type="GO" id="GO:0008168">
    <property type="term" value="F:methyltransferase activity"/>
    <property type="evidence" value="ECO:0007669"/>
    <property type="project" value="UniProtKB-KW"/>
</dbReference>
<evidence type="ECO:0000259" key="1">
    <source>
        <dbReference type="Pfam" id="PF13649"/>
    </source>
</evidence>